<dbReference type="AlphaFoldDB" id="A0A931MDX7"/>
<dbReference type="InterPro" id="IPR005064">
    <property type="entry name" value="BUG"/>
</dbReference>
<sequence>MSTHSSRGGLAIGRIFSLVAMSLAAAASLVAPGTAGAQGFPAKPIRLIVGYTPGGSNDIAARILAPRLAEALNTTVLVENKPGASGALGSDYVAKSPPDGYTLLVASASPVVITPHTLAKIPFNTLTDFSPINTIGLTPEAIAVGPRLKVTTLKQLLETARKQDVTLASSGNGGLPHLTIELLTQASKGRIVHVPYKGAAPAMTDTVAGHVDGIVMDLPPLFPFIQDGKLTALAMTSDKRFDMLPNVPTAREELPGFTVTNWMGVFAPAKTPKDVVDQINAAIVKIVAREDVKAQLLKAALVPSVMASPDAFTKFVAEEFNRWGKLVKEKNITSD</sequence>
<dbReference type="Pfam" id="PF03401">
    <property type="entry name" value="TctC"/>
    <property type="match status" value="1"/>
</dbReference>
<comment type="caution">
    <text evidence="3">The sequence shown here is derived from an EMBL/GenBank/DDBJ whole genome shotgun (WGS) entry which is preliminary data.</text>
</comment>
<dbReference type="InterPro" id="IPR042100">
    <property type="entry name" value="Bug_dom1"/>
</dbReference>
<accession>A0A931MDX7</accession>
<dbReference type="PANTHER" id="PTHR42928:SF5">
    <property type="entry name" value="BLR1237 PROTEIN"/>
    <property type="match status" value="1"/>
</dbReference>
<organism evidence="3 4">
    <name type="scientific">Caenimonas aquaedulcis</name>
    <dbReference type="NCBI Taxonomy" id="2793270"/>
    <lineage>
        <taxon>Bacteria</taxon>
        <taxon>Pseudomonadati</taxon>
        <taxon>Pseudomonadota</taxon>
        <taxon>Betaproteobacteria</taxon>
        <taxon>Burkholderiales</taxon>
        <taxon>Comamonadaceae</taxon>
        <taxon>Caenimonas</taxon>
    </lineage>
</organism>
<dbReference type="PIRSF" id="PIRSF017082">
    <property type="entry name" value="YflP"/>
    <property type="match status" value="1"/>
</dbReference>
<evidence type="ECO:0000256" key="1">
    <source>
        <dbReference type="ARBA" id="ARBA00006987"/>
    </source>
</evidence>
<evidence type="ECO:0000256" key="2">
    <source>
        <dbReference type="SAM" id="SignalP"/>
    </source>
</evidence>
<reference evidence="3" key="1">
    <citation type="submission" date="2020-11" db="EMBL/GenBank/DDBJ databases">
        <title>Bacterial whole genome sequence for Caenimonas sp. DR4.4.</title>
        <authorList>
            <person name="Le V."/>
            <person name="Ko S.-R."/>
            <person name="Ahn C.-Y."/>
            <person name="Oh H.-M."/>
        </authorList>
    </citation>
    <scope>NUCLEOTIDE SEQUENCE</scope>
    <source>
        <strain evidence="3">DR4.4</strain>
    </source>
</reference>
<dbReference type="PANTHER" id="PTHR42928">
    <property type="entry name" value="TRICARBOXYLATE-BINDING PROTEIN"/>
    <property type="match status" value="1"/>
</dbReference>
<evidence type="ECO:0000313" key="4">
    <source>
        <dbReference type="Proteomes" id="UP000651050"/>
    </source>
</evidence>
<keyword evidence="2" id="KW-0732">Signal</keyword>
<dbReference type="RefSeq" id="WP_196984406.1">
    <property type="nucleotide sequence ID" value="NZ_JADWYS010000001.1"/>
</dbReference>
<dbReference type="CDD" id="cd07012">
    <property type="entry name" value="PBP2_Bug_TTT"/>
    <property type="match status" value="1"/>
</dbReference>
<name>A0A931MDX7_9BURK</name>
<comment type="similarity">
    <text evidence="1">Belongs to the UPF0065 (bug) family.</text>
</comment>
<dbReference type="SUPFAM" id="SSF53850">
    <property type="entry name" value="Periplasmic binding protein-like II"/>
    <property type="match status" value="1"/>
</dbReference>
<evidence type="ECO:0000313" key="3">
    <source>
        <dbReference type="EMBL" id="MBG9386416.1"/>
    </source>
</evidence>
<proteinExistence type="inferred from homology"/>
<dbReference type="Gene3D" id="3.40.190.150">
    <property type="entry name" value="Bordetella uptake gene, domain 1"/>
    <property type="match status" value="1"/>
</dbReference>
<dbReference type="EMBL" id="JADWYS010000001">
    <property type="protein sequence ID" value="MBG9386416.1"/>
    <property type="molecule type" value="Genomic_DNA"/>
</dbReference>
<dbReference type="Gene3D" id="3.40.190.10">
    <property type="entry name" value="Periplasmic binding protein-like II"/>
    <property type="match status" value="1"/>
</dbReference>
<feature type="chain" id="PRO_5037426658" evidence="2">
    <location>
        <begin position="38"/>
        <end position="335"/>
    </location>
</feature>
<feature type="signal peptide" evidence="2">
    <location>
        <begin position="1"/>
        <end position="37"/>
    </location>
</feature>
<dbReference type="Proteomes" id="UP000651050">
    <property type="component" value="Unassembled WGS sequence"/>
</dbReference>
<gene>
    <name evidence="3" type="ORF">I5803_00135</name>
</gene>
<keyword evidence="4" id="KW-1185">Reference proteome</keyword>
<protein>
    <submittedName>
        <fullName evidence="3">Tripartite tricarboxylate transporter substrate binding protein</fullName>
    </submittedName>
</protein>